<dbReference type="AlphaFoldDB" id="A0A2M8Z1U0"/>
<organism evidence="1 2">
    <name type="scientific">[Clostridium] celerecrescens 18A</name>
    <dbReference type="NCBI Taxonomy" id="1286362"/>
    <lineage>
        <taxon>Bacteria</taxon>
        <taxon>Bacillati</taxon>
        <taxon>Bacillota</taxon>
        <taxon>Clostridia</taxon>
        <taxon>Lachnospirales</taxon>
        <taxon>Lachnospiraceae</taxon>
        <taxon>Lacrimispora</taxon>
    </lineage>
</organism>
<protein>
    <recommendedName>
        <fullName evidence="3">DUF2935 family protein</fullName>
    </recommendedName>
</protein>
<dbReference type="SUPFAM" id="SSF158430">
    <property type="entry name" value="Bacillus cereus metalloprotein-like"/>
    <property type="match status" value="2"/>
</dbReference>
<dbReference type="InterPro" id="IPR021328">
    <property type="entry name" value="CotB-like"/>
</dbReference>
<dbReference type="RefSeq" id="WP_100304067.1">
    <property type="nucleotide sequence ID" value="NZ_PGET01000001.1"/>
</dbReference>
<name>A0A2M8Z1U0_9FIRM</name>
<evidence type="ECO:0008006" key="3">
    <source>
        <dbReference type="Google" id="ProtNLM"/>
    </source>
</evidence>
<gene>
    <name evidence="1" type="ORF">H171_0894</name>
</gene>
<evidence type="ECO:0000313" key="1">
    <source>
        <dbReference type="EMBL" id="PJJ27428.1"/>
    </source>
</evidence>
<dbReference type="OrthoDB" id="1633927at2"/>
<comment type="caution">
    <text evidence="1">The sequence shown here is derived from an EMBL/GenBank/DDBJ whole genome shotgun (WGS) entry which is preliminary data.</text>
</comment>
<proteinExistence type="predicted"/>
<dbReference type="EMBL" id="PGET01000001">
    <property type="protein sequence ID" value="PJJ27428.1"/>
    <property type="molecule type" value="Genomic_DNA"/>
</dbReference>
<sequence>MITDQQYVILSLELNMFFGRIMKEHSLFLEAGFTPANPDFSKVADQYKQQFETILHNAVVLGNGIISPLVASSGEIVTDYTLGSEQKTQYFTGIAINQEITRLEEALHGDANPLITPALVQQVSQLNAFARPMLEGLIGFKTGLLNDVLSCRMFTANYPLLIDHILREAKLYHSHLITLENRQNPEDDLKETELFWDQIMMEHALFIRGLLDPTECDLINTANDFAGEYNDLMKAAMAATDMTIDSVTDTTLQKTEKYRDFKEAGTKGINECKIRSIILPLLADHVLRESNHYIRLLRQLS</sequence>
<evidence type="ECO:0000313" key="2">
    <source>
        <dbReference type="Proteomes" id="UP000231092"/>
    </source>
</evidence>
<dbReference type="Proteomes" id="UP000231092">
    <property type="component" value="Unassembled WGS sequence"/>
</dbReference>
<dbReference type="Pfam" id="PF11155">
    <property type="entry name" value="DUF2935"/>
    <property type="match status" value="2"/>
</dbReference>
<accession>A0A2M8Z1U0</accession>
<dbReference type="Gene3D" id="1.20.1260.120">
    <property type="entry name" value="Protein of unknown function DUF2935"/>
    <property type="match status" value="1"/>
</dbReference>
<reference evidence="1 2" key="1">
    <citation type="submission" date="2017-11" db="EMBL/GenBank/DDBJ databases">
        <title>Understudied soil microbes with underappreciated capabilities: Untangling the Clostridium saccharolyticum group.</title>
        <authorList>
            <person name="Leschine S."/>
        </authorList>
    </citation>
    <scope>NUCLEOTIDE SEQUENCE [LARGE SCALE GENOMIC DNA]</scope>
    <source>
        <strain evidence="1 2">18A</strain>
    </source>
</reference>